<evidence type="ECO:0000259" key="1">
    <source>
        <dbReference type="Pfam" id="PF00561"/>
    </source>
</evidence>
<evidence type="ECO:0000313" key="3">
    <source>
        <dbReference type="Proteomes" id="UP000092600"/>
    </source>
</evidence>
<dbReference type="PANTHER" id="PTHR43139">
    <property type="entry name" value="SI:DKEY-122A22.2"/>
    <property type="match status" value="1"/>
</dbReference>
<evidence type="ECO:0000313" key="2">
    <source>
        <dbReference type="EMBL" id="OAY65579.1"/>
    </source>
</evidence>
<dbReference type="InterPro" id="IPR052370">
    <property type="entry name" value="Meta-cleavage_hydrolase"/>
</dbReference>
<sequence length="592" mass="65802">MVNLVELQKPLIHFLLKRAGLRQHAVEIEPGTIVSFWVPKEKVPKKKGTVNEVVPEGKSDIAASKDKTGKNEKEKPAVVLVHGFAAEGVITWQFQIGILAKQYACLLTALERLGVEACTVVGFSYGGMVAFKMAEAKPDLVRNLVVSGSVIAMTDSITDESLERLGFASSAELLLPESVKGLKALLSVATYGNLWFPDRLHNDYLKVMFSNRKERAELLEGLVISNKDAVVPALTQRILLLWGENDNIFNIELAKNMKEKLGEKTTLQAIKKAGHLAHLERPCSERLSKMMNVVKAEKSLVRFFVKRAGLRQHTIEIEPGTIIRFWIPKEKVPKQKGTVNEAVFKGKSDVKAIGKEKSGENSKKKPAVVLMHGFAADGIVTWQFQIGILARHYEVTSTDRSPAFQARCFLTALERLGVDACTVVGFSYGGFVAFKMAEAKPDVVRNLVVSGSAIDLTDSITDDMLERLGFASLAEMLLPESVKGSKALFSVGAYKKLPFPDWFHNDYLKVMFSNRKERAELLEGLRILLLWGENDSIFKIGLAKNMKEQLGENTTLQAIKKAGHLAHLERPCVYNRHLKEFLAQLHNEPSQK</sequence>
<comment type="caution">
    <text evidence="2">The sequence shown here is derived from an EMBL/GenBank/DDBJ whole genome shotgun (WGS) entry which is preliminary data.</text>
</comment>
<dbReference type="STRING" id="4615.A0A199ULG6"/>
<name>A0A199ULG6_ANACO</name>
<proteinExistence type="predicted"/>
<feature type="domain" description="AB hydrolase-1" evidence="1">
    <location>
        <begin position="104"/>
        <end position="282"/>
    </location>
</feature>
<accession>A0A199ULG6</accession>
<dbReference type="Gene3D" id="3.40.50.1820">
    <property type="entry name" value="alpha/beta hydrolase"/>
    <property type="match status" value="2"/>
</dbReference>
<dbReference type="AlphaFoldDB" id="A0A199ULG6"/>
<dbReference type="PANTHER" id="PTHR43139:SF61">
    <property type="entry name" value="ALPHA_BETA-HYDROLASES SUPERFAMILY PROTEIN"/>
    <property type="match status" value="1"/>
</dbReference>
<dbReference type="InterPro" id="IPR029058">
    <property type="entry name" value="AB_hydrolase_fold"/>
</dbReference>
<reference evidence="2 3" key="1">
    <citation type="journal article" date="2016" name="DNA Res.">
        <title>The draft genome of MD-2 pineapple using hybrid error correction of long reads.</title>
        <authorList>
            <person name="Redwan R.M."/>
            <person name="Saidin A."/>
            <person name="Kumar S.V."/>
        </authorList>
    </citation>
    <scope>NUCLEOTIDE SEQUENCE [LARGE SCALE GENOMIC DNA]</scope>
    <source>
        <strain evidence="3">cv. MD2</strain>
        <tissue evidence="2">Leaf</tissue>
    </source>
</reference>
<dbReference type="SUPFAM" id="SSF53474">
    <property type="entry name" value="alpha/beta-Hydrolases"/>
    <property type="match status" value="2"/>
</dbReference>
<feature type="domain" description="AB hydrolase-1" evidence="1">
    <location>
        <begin position="404"/>
        <end position="461"/>
    </location>
</feature>
<gene>
    <name evidence="2" type="ORF">ACMD2_15617</name>
</gene>
<dbReference type="InterPro" id="IPR000073">
    <property type="entry name" value="AB_hydrolase_1"/>
</dbReference>
<organism evidence="2 3">
    <name type="scientific">Ananas comosus</name>
    <name type="common">Pineapple</name>
    <name type="synonym">Ananas ananas</name>
    <dbReference type="NCBI Taxonomy" id="4615"/>
    <lineage>
        <taxon>Eukaryota</taxon>
        <taxon>Viridiplantae</taxon>
        <taxon>Streptophyta</taxon>
        <taxon>Embryophyta</taxon>
        <taxon>Tracheophyta</taxon>
        <taxon>Spermatophyta</taxon>
        <taxon>Magnoliopsida</taxon>
        <taxon>Liliopsida</taxon>
        <taxon>Poales</taxon>
        <taxon>Bromeliaceae</taxon>
        <taxon>Bromelioideae</taxon>
        <taxon>Ananas</taxon>
    </lineage>
</organism>
<dbReference type="Pfam" id="PF00561">
    <property type="entry name" value="Abhydrolase_1"/>
    <property type="match status" value="2"/>
</dbReference>
<dbReference type="Proteomes" id="UP000092600">
    <property type="component" value="Unassembled WGS sequence"/>
</dbReference>
<dbReference type="EMBL" id="LSRQ01006810">
    <property type="protein sequence ID" value="OAY65579.1"/>
    <property type="molecule type" value="Genomic_DNA"/>
</dbReference>
<protein>
    <recommendedName>
        <fullName evidence="1">AB hydrolase-1 domain-containing protein</fullName>
    </recommendedName>
</protein>